<comment type="caution">
    <text evidence="1">The sequence shown here is derived from an EMBL/GenBank/DDBJ whole genome shotgun (WGS) entry which is preliminary data.</text>
</comment>
<dbReference type="InParanoid" id="A0A1Q3CJ34"/>
<dbReference type="STRING" id="3775.A0A1Q3CJ34"/>
<dbReference type="PANTHER" id="PTHR31973:SF187">
    <property type="entry name" value="MUTATOR TRANSPOSASE MUDRA PROTEIN"/>
    <property type="match status" value="1"/>
</dbReference>
<gene>
    <name evidence="1" type="ORF">CFOL_v3_23584</name>
</gene>
<accession>A0A1Q3CJ34</accession>
<dbReference type="Proteomes" id="UP000187406">
    <property type="component" value="Unassembled WGS sequence"/>
</dbReference>
<sequence>MCKRAKRMVLKEMKGSYKDEYGGLWAYANDLRSTILDGTIILDVDRVTPNEPTTFRRFYVCFEACKKGWLNGCRPIISLDGCFLKGVCKGELLVAIGRDGNNKIFPIAWAVVEVEFKGS</sequence>
<protein>
    <recommendedName>
        <fullName evidence="3">MULE domain-containing protein</fullName>
    </recommendedName>
</protein>
<dbReference type="EMBL" id="BDDD01002120">
    <property type="protein sequence ID" value="GAV80122.1"/>
    <property type="molecule type" value="Genomic_DNA"/>
</dbReference>
<dbReference type="PANTHER" id="PTHR31973">
    <property type="entry name" value="POLYPROTEIN, PUTATIVE-RELATED"/>
    <property type="match status" value="1"/>
</dbReference>
<dbReference type="OrthoDB" id="1888602at2759"/>
<proteinExistence type="predicted"/>
<evidence type="ECO:0000313" key="1">
    <source>
        <dbReference type="EMBL" id="GAV80122.1"/>
    </source>
</evidence>
<reference evidence="2" key="1">
    <citation type="submission" date="2016-04" db="EMBL/GenBank/DDBJ databases">
        <title>Cephalotus genome sequencing.</title>
        <authorList>
            <person name="Fukushima K."/>
            <person name="Hasebe M."/>
            <person name="Fang X."/>
        </authorList>
    </citation>
    <scope>NUCLEOTIDE SEQUENCE [LARGE SCALE GENOMIC DNA]</scope>
    <source>
        <strain evidence="2">cv. St1</strain>
    </source>
</reference>
<evidence type="ECO:0008006" key="3">
    <source>
        <dbReference type="Google" id="ProtNLM"/>
    </source>
</evidence>
<name>A0A1Q3CJ34_CEPFO</name>
<evidence type="ECO:0000313" key="2">
    <source>
        <dbReference type="Proteomes" id="UP000187406"/>
    </source>
</evidence>
<keyword evidence="2" id="KW-1185">Reference proteome</keyword>
<dbReference type="AlphaFoldDB" id="A0A1Q3CJ34"/>
<organism evidence="1 2">
    <name type="scientific">Cephalotus follicularis</name>
    <name type="common">Albany pitcher plant</name>
    <dbReference type="NCBI Taxonomy" id="3775"/>
    <lineage>
        <taxon>Eukaryota</taxon>
        <taxon>Viridiplantae</taxon>
        <taxon>Streptophyta</taxon>
        <taxon>Embryophyta</taxon>
        <taxon>Tracheophyta</taxon>
        <taxon>Spermatophyta</taxon>
        <taxon>Magnoliopsida</taxon>
        <taxon>eudicotyledons</taxon>
        <taxon>Gunneridae</taxon>
        <taxon>Pentapetalae</taxon>
        <taxon>rosids</taxon>
        <taxon>fabids</taxon>
        <taxon>Oxalidales</taxon>
        <taxon>Cephalotaceae</taxon>
        <taxon>Cephalotus</taxon>
    </lineage>
</organism>